<feature type="compositionally biased region" description="Polar residues" evidence="1">
    <location>
        <begin position="90"/>
        <end position="100"/>
    </location>
</feature>
<feature type="compositionally biased region" description="Basic and acidic residues" evidence="1">
    <location>
        <begin position="68"/>
        <end position="80"/>
    </location>
</feature>
<dbReference type="EMBL" id="BTRK01000006">
    <property type="protein sequence ID" value="GMR61316.1"/>
    <property type="molecule type" value="Genomic_DNA"/>
</dbReference>
<feature type="region of interest" description="Disordered" evidence="1">
    <location>
        <begin position="49"/>
        <end position="147"/>
    </location>
</feature>
<dbReference type="AlphaFoldDB" id="A0AAN5DE39"/>
<dbReference type="SUPFAM" id="SSF46934">
    <property type="entry name" value="UBA-like"/>
    <property type="match status" value="1"/>
</dbReference>
<evidence type="ECO:0000256" key="1">
    <source>
        <dbReference type="SAM" id="MobiDB-lite"/>
    </source>
</evidence>
<dbReference type="InterPro" id="IPR009060">
    <property type="entry name" value="UBA-like_sf"/>
</dbReference>
<proteinExistence type="predicted"/>
<feature type="compositionally biased region" description="Low complexity" evidence="1">
    <location>
        <begin position="105"/>
        <end position="119"/>
    </location>
</feature>
<sequence length="271" mass="30990">MGSRSIVDEQRDAIRTFCELIQTSEWIANEYLKRVDYRVEAAIEHYYQDSHPLGDSGVNEAVPGVESRQQESIEERRVNQEEDEGRVENASESGQYSINHSLDGPSTTSSKQPSSSSASYDESGWGRRPTRRASVSPSPRSPSPDYWQMADLHQRGTKQWLRTEILSVLNAYSTVNEEDKTLKMVTVAHLSMVLRSFDEGKKSTREDHYTDKIDILGYRENISWLDFLREMRDEGLLRIHTVDVGNLKDFALYAPSNRTVSSLASEREYID</sequence>
<dbReference type="Gene3D" id="1.10.8.10">
    <property type="entry name" value="DNA helicase RuvA subunit, C-terminal domain"/>
    <property type="match status" value="1"/>
</dbReference>
<organism evidence="2 3">
    <name type="scientific">Pristionchus mayeri</name>
    <dbReference type="NCBI Taxonomy" id="1317129"/>
    <lineage>
        <taxon>Eukaryota</taxon>
        <taxon>Metazoa</taxon>
        <taxon>Ecdysozoa</taxon>
        <taxon>Nematoda</taxon>
        <taxon>Chromadorea</taxon>
        <taxon>Rhabditida</taxon>
        <taxon>Rhabditina</taxon>
        <taxon>Diplogasteromorpha</taxon>
        <taxon>Diplogasteroidea</taxon>
        <taxon>Neodiplogasteridae</taxon>
        <taxon>Pristionchus</taxon>
    </lineage>
</organism>
<reference evidence="3" key="1">
    <citation type="submission" date="2022-10" db="EMBL/GenBank/DDBJ databases">
        <title>Genome assembly of Pristionchus species.</title>
        <authorList>
            <person name="Yoshida K."/>
            <person name="Sommer R.J."/>
        </authorList>
    </citation>
    <scope>NUCLEOTIDE SEQUENCE [LARGE SCALE GENOMIC DNA]</scope>
    <source>
        <strain evidence="3">RS5460</strain>
    </source>
</reference>
<comment type="caution">
    <text evidence="2">The sequence shown here is derived from an EMBL/GenBank/DDBJ whole genome shotgun (WGS) entry which is preliminary data.</text>
</comment>
<evidence type="ECO:0000313" key="2">
    <source>
        <dbReference type="EMBL" id="GMR61316.1"/>
    </source>
</evidence>
<keyword evidence="3" id="KW-1185">Reference proteome</keyword>
<name>A0AAN5DE39_9BILA</name>
<dbReference type="Proteomes" id="UP001328107">
    <property type="component" value="Unassembled WGS sequence"/>
</dbReference>
<evidence type="ECO:0000313" key="3">
    <source>
        <dbReference type="Proteomes" id="UP001328107"/>
    </source>
</evidence>
<gene>
    <name evidence="2" type="ORF">PMAYCL1PPCAC_31511</name>
</gene>
<protein>
    <submittedName>
        <fullName evidence="2">Uncharacterized protein</fullName>
    </submittedName>
</protein>
<dbReference type="Pfam" id="PF14555">
    <property type="entry name" value="UBA_4"/>
    <property type="match status" value="1"/>
</dbReference>
<accession>A0AAN5DE39</accession>